<evidence type="ECO:0000259" key="1">
    <source>
        <dbReference type="Pfam" id="PF13340"/>
    </source>
</evidence>
<dbReference type="PANTHER" id="PTHR46637:SF1">
    <property type="entry name" value="BLL5188 PROTEIN"/>
    <property type="match status" value="1"/>
</dbReference>
<dbReference type="RefSeq" id="WP_428836637.1">
    <property type="nucleotide sequence ID" value="NZ_BAAAOQ010000008.1"/>
</dbReference>
<protein>
    <recommendedName>
        <fullName evidence="1">Insertion element IS402-like domain-containing protein</fullName>
    </recommendedName>
</protein>
<dbReference type="Pfam" id="PF13340">
    <property type="entry name" value="DUF4096"/>
    <property type="match status" value="1"/>
</dbReference>
<evidence type="ECO:0000313" key="3">
    <source>
        <dbReference type="Proteomes" id="UP001501391"/>
    </source>
</evidence>
<accession>A0ABN3BH45</accession>
<feature type="domain" description="Insertion element IS402-like" evidence="1">
    <location>
        <begin position="2"/>
        <end position="37"/>
    </location>
</feature>
<dbReference type="EMBL" id="BAAAOQ010000008">
    <property type="protein sequence ID" value="GAA2195992.1"/>
    <property type="molecule type" value="Genomic_DNA"/>
</dbReference>
<sequence>MFRTGTAWRDVPERYGPWATLHTRFRRWALDGTFPRMLRAAKARAHAAGNIDWRRVGRLHRPPCPSACCGARKRGSVSRDSDAREVA</sequence>
<proteinExistence type="predicted"/>
<keyword evidence="3" id="KW-1185">Reference proteome</keyword>
<dbReference type="PANTHER" id="PTHR46637">
    <property type="entry name" value="TIS1421-TRANSPOSASE PROTEIN A"/>
    <property type="match status" value="1"/>
</dbReference>
<dbReference type="InterPro" id="IPR025161">
    <property type="entry name" value="IS402-like_dom"/>
</dbReference>
<name>A0ABN3BH45_9ACTN</name>
<comment type="caution">
    <text evidence="2">The sequence shown here is derived from an EMBL/GenBank/DDBJ whole genome shotgun (WGS) entry which is preliminary data.</text>
</comment>
<evidence type="ECO:0000313" key="2">
    <source>
        <dbReference type="EMBL" id="GAA2195992.1"/>
    </source>
</evidence>
<reference evidence="2 3" key="1">
    <citation type="journal article" date="2019" name="Int. J. Syst. Evol. Microbiol.">
        <title>The Global Catalogue of Microorganisms (GCM) 10K type strain sequencing project: providing services to taxonomists for standard genome sequencing and annotation.</title>
        <authorList>
            <consortium name="The Broad Institute Genomics Platform"/>
            <consortium name="The Broad Institute Genome Sequencing Center for Infectious Disease"/>
            <person name="Wu L."/>
            <person name="Ma J."/>
        </authorList>
    </citation>
    <scope>NUCLEOTIDE SEQUENCE [LARGE SCALE GENOMIC DNA]</scope>
    <source>
        <strain evidence="2 3">JCM 14924</strain>
    </source>
</reference>
<dbReference type="Proteomes" id="UP001501391">
    <property type="component" value="Unassembled WGS sequence"/>
</dbReference>
<organism evidence="2 3">
    <name type="scientific">Streptomyces bangladeshensis</name>
    <dbReference type="NCBI Taxonomy" id="295352"/>
    <lineage>
        <taxon>Bacteria</taxon>
        <taxon>Bacillati</taxon>
        <taxon>Actinomycetota</taxon>
        <taxon>Actinomycetes</taxon>
        <taxon>Kitasatosporales</taxon>
        <taxon>Streptomycetaceae</taxon>
        <taxon>Streptomyces</taxon>
    </lineage>
</organism>
<dbReference type="InterPro" id="IPR052909">
    <property type="entry name" value="Transposase_6_like"/>
</dbReference>
<gene>
    <name evidence="2" type="ORF">GCM10009787_28370</name>
</gene>